<dbReference type="RefSeq" id="WP_274959693.1">
    <property type="nucleotide sequence ID" value="NZ_DYWQ01000156.1"/>
</dbReference>
<organism evidence="1 2">
    <name type="scientific">Thermophilibacter provencensis</name>
    <dbReference type="NCBI Taxonomy" id="1852386"/>
    <lineage>
        <taxon>Bacteria</taxon>
        <taxon>Bacillati</taxon>
        <taxon>Actinomycetota</taxon>
        <taxon>Coriobacteriia</taxon>
        <taxon>Coriobacteriales</taxon>
        <taxon>Atopobiaceae</taxon>
        <taxon>Thermophilibacter</taxon>
    </lineage>
</organism>
<name>A0A921GG31_9ACTN</name>
<evidence type="ECO:0000313" key="1">
    <source>
        <dbReference type="EMBL" id="HJF46127.1"/>
    </source>
</evidence>
<evidence type="ECO:0000313" key="2">
    <source>
        <dbReference type="Proteomes" id="UP000697330"/>
    </source>
</evidence>
<proteinExistence type="predicted"/>
<comment type="caution">
    <text evidence="1">The sequence shown here is derived from an EMBL/GenBank/DDBJ whole genome shotgun (WGS) entry which is preliminary data.</text>
</comment>
<accession>A0A921GG31</accession>
<dbReference type="Proteomes" id="UP000697330">
    <property type="component" value="Unassembled WGS sequence"/>
</dbReference>
<gene>
    <name evidence="1" type="ORF">K8U72_10175</name>
</gene>
<reference evidence="1" key="2">
    <citation type="submission" date="2021-09" db="EMBL/GenBank/DDBJ databases">
        <authorList>
            <person name="Gilroy R."/>
        </authorList>
    </citation>
    <scope>NUCLEOTIDE SEQUENCE</scope>
    <source>
        <strain evidence="1">CHK124-7917</strain>
    </source>
</reference>
<reference evidence="1" key="1">
    <citation type="journal article" date="2021" name="PeerJ">
        <title>Extensive microbial diversity within the chicken gut microbiome revealed by metagenomics and culture.</title>
        <authorList>
            <person name="Gilroy R."/>
            <person name="Ravi A."/>
            <person name="Getino M."/>
            <person name="Pursley I."/>
            <person name="Horton D.L."/>
            <person name="Alikhan N.F."/>
            <person name="Baker D."/>
            <person name="Gharbi K."/>
            <person name="Hall N."/>
            <person name="Watson M."/>
            <person name="Adriaenssens E.M."/>
            <person name="Foster-Nyarko E."/>
            <person name="Jarju S."/>
            <person name="Secka A."/>
            <person name="Antonio M."/>
            <person name="Oren A."/>
            <person name="Chaudhuri R.R."/>
            <person name="La Ragione R."/>
            <person name="Hildebrand F."/>
            <person name="Pallen M.J."/>
        </authorList>
    </citation>
    <scope>NUCLEOTIDE SEQUENCE</scope>
    <source>
        <strain evidence="1">CHK124-7917</strain>
    </source>
</reference>
<sequence length="114" mass="12766">MRNDEIDELGRLAAAYAIERVQPFEDVTGLTSALVRRYLLTFEGSLDDYQASWDASSEDPNGCTWPAWDALGLDVRARYVGLELAQCAVAMLDRVAESETDIHDVMPEAWEIAR</sequence>
<dbReference type="EMBL" id="DYWQ01000156">
    <property type="protein sequence ID" value="HJF46127.1"/>
    <property type="molecule type" value="Genomic_DNA"/>
</dbReference>
<dbReference type="AlphaFoldDB" id="A0A921GG31"/>
<protein>
    <submittedName>
        <fullName evidence="1">Uncharacterized protein</fullName>
    </submittedName>
</protein>